<dbReference type="CDD" id="cd04491">
    <property type="entry name" value="SoSSB_OBF"/>
    <property type="match status" value="1"/>
</dbReference>
<dbReference type="EnsemblPlants" id="AUR62014043-RA">
    <property type="protein sequence ID" value="AUR62014043-RA:cds"/>
    <property type="gene ID" value="AUR62014043"/>
</dbReference>
<reference evidence="2" key="2">
    <citation type="submission" date="2021-03" db="UniProtKB">
        <authorList>
            <consortium name="EnsemblPlants"/>
        </authorList>
    </citation>
    <scope>IDENTIFICATION</scope>
</reference>
<reference evidence="2" key="1">
    <citation type="journal article" date="2017" name="Nature">
        <title>The genome of Chenopodium quinoa.</title>
        <authorList>
            <person name="Jarvis D.E."/>
            <person name="Ho Y.S."/>
            <person name="Lightfoot D.J."/>
            <person name="Schmoeckel S.M."/>
            <person name="Li B."/>
            <person name="Borm T.J.A."/>
            <person name="Ohyanagi H."/>
            <person name="Mineta K."/>
            <person name="Michell C.T."/>
            <person name="Saber N."/>
            <person name="Kharbatia N.M."/>
            <person name="Rupper R.R."/>
            <person name="Sharp A.R."/>
            <person name="Dally N."/>
            <person name="Boughton B.A."/>
            <person name="Woo Y.H."/>
            <person name="Gao G."/>
            <person name="Schijlen E.G.W.M."/>
            <person name="Guo X."/>
            <person name="Momin A.A."/>
            <person name="Negrao S."/>
            <person name="Al-Babili S."/>
            <person name="Gehring C."/>
            <person name="Roessner U."/>
            <person name="Jung C."/>
            <person name="Murphy K."/>
            <person name="Arold S.T."/>
            <person name="Gojobori T."/>
            <person name="van der Linden C.G."/>
            <person name="van Loo E.N."/>
            <person name="Jellen E.N."/>
            <person name="Maughan P.J."/>
            <person name="Tester M."/>
        </authorList>
    </citation>
    <scope>NUCLEOTIDE SEQUENCE [LARGE SCALE GENOMIC DNA]</scope>
    <source>
        <strain evidence="2">cv. PI 614886</strain>
    </source>
</reference>
<evidence type="ECO:0000313" key="2">
    <source>
        <dbReference type="EnsemblPlants" id="AUR62014043-RA:cds"/>
    </source>
</evidence>
<organism evidence="2 3">
    <name type="scientific">Chenopodium quinoa</name>
    <name type="common">Quinoa</name>
    <dbReference type="NCBI Taxonomy" id="63459"/>
    <lineage>
        <taxon>Eukaryota</taxon>
        <taxon>Viridiplantae</taxon>
        <taxon>Streptophyta</taxon>
        <taxon>Embryophyta</taxon>
        <taxon>Tracheophyta</taxon>
        <taxon>Spermatophyta</taxon>
        <taxon>Magnoliopsida</taxon>
        <taxon>eudicotyledons</taxon>
        <taxon>Gunneridae</taxon>
        <taxon>Pentapetalae</taxon>
        <taxon>Caryophyllales</taxon>
        <taxon>Chenopodiaceae</taxon>
        <taxon>Chenopodioideae</taxon>
        <taxon>Atripliceae</taxon>
        <taxon>Chenopodium</taxon>
    </lineage>
</organism>
<dbReference type="PANTHER" id="PTHR31472">
    <property type="entry name" value="OS05G0244600 PROTEIN"/>
    <property type="match status" value="1"/>
</dbReference>
<dbReference type="InterPro" id="IPR048970">
    <property type="entry name" value="OB_Ssb-like"/>
</dbReference>
<dbReference type="Gramene" id="AUR62014043-RA">
    <property type="protein sequence ID" value="AUR62014043-RA:cds"/>
    <property type="gene ID" value="AUR62014043"/>
</dbReference>
<evidence type="ECO:0000313" key="3">
    <source>
        <dbReference type="Proteomes" id="UP000596660"/>
    </source>
</evidence>
<dbReference type="Gene3D" id="2.40.50.140">
    <property type="entry name" value="Nucleic acid-binding proteins"/>
    <property type="match status" value="1"/>
</dbReference>
<keyword evidence="3" id="KW-1185">Reference proteome</keyword>
<protein>
    <recommendedName>
        <fullName evidence="1">Single-stranded DNA binding protein Ssb-like OB fold domain-containing protein</fullName>
    </recommendedName>
</protein>
<sequence>MKKLGGGVRSNGARVKEFSSRGVDNDGTYLFVVAMGKKVVFIELNSGSSKHDREVDGKRGLFVVLKEMSCIDGVKSMAWLDDSLILGTDNAYSLMSCITGHVDLIFSQAVTIADPCRSIAELVVPWYLVILVFDCRSTRYKNPSDKKVLLLVDNAGIVVDNHGQPVGGTLVFGCAPRSIAELSSYVVIASVYLMAESKQEMRKPVFTKVNELRPGTFGHNLTVKVVDSKLVMQRGRSDGPQVRQMKIAECLVGDETGMIIFTARNDQVEKMKAGTTVTLRNAKIDMFKGSMRLAVDRWGIVEEAEEPADFTVKEDNNLSLIEYELVTVSG</sequence>
<dbReference type="Proteomes" id="UP000596660">
    <property type="component" value="Unplaced"/>
</dbReference>
<dbReference type="InterPro" id="IPR012340">
    <property type="entry name" value="NA-bd_OB-fold"/>
</dbReference>
<dbReference type="Pfam" id="PF21473">
    <property type="entry name" value="OB_Ssb-like"/>
    <property type="match status" value="1"/>
</dbReference>
<dbReference type="AlphaFoldDB" id="A0A803LJ96"/>
<evidence type="ECO:0000259" key="1">
    <source>
        <dbReference type="Pfam" id="PF21473"/>
    </source>
</evidence>
<dbReference type="SUPFAM" id="SSF50249">
    <property type="entry name" value="Nucleic acid-binding proteins"/>
    <property type="match status" value="1"/>
</dbReference>
<name>A0A803LJ96_CHEQI</name>
<feature type="domain" description="Single-stranded DNA binding protein Ssb-like OB fold" evidence="1">
    <location>
        <begin position="212"/>
        <end position="302"/>
    </location>
</feature>
<dbReference type="PANTHER" id="PTHR31472:SF40">
    <property type="entry name" value="NUCLEIC ACID-BINDING, OB-FOLD-LIKE PROTEIN"/>
    <property type="match status" value="1"/>
</dbReference>
<accession>A0A803LJ96</accession>
<proteinExistence type="predicted"/>